<evidence type="ECO:0000256" key="4">
    <source>
        <dbReference type="SAM" id="MobiDB-lite"/>
    </source>
</evidence>
<dbReference type="PANTHER" id="PTHR42756:SF1">
    <property type="entry name" value="TRANSCRIPTIONAL REPRESSOR OF EMRAB OPERON"/>
    <property type="match status" value="1"/>
</dbReference>
<dbReference type="PRINTS" id="PR00598">
    <property type="entry name" value="HTHMARR"/>
</dbReference>
<sequence>MRQHSNDAPASDADRADRASRASRASRANLDGAVADVAAAVMAASRLFVAISARALADITPALTVQQLRTLVVLEAQGPIKLAELAAALTVNPSTAMRTVDKLEALGLVDRQVNPGNRREVVLRLTADGRNLVAQVMTRRHQEIATIVARLPADQRTGLVQALQALITAADEPAIDPLSAPDLFIDHP</sequence>
<dbReference type="Proteomes" id="UP001057702">
    <property type="component" value="Unassembled WGS sequence"/>
</dbReference>
<evidence type="ECO:0000313" key="6">
    <source>
        <dbReference type="EMBL" id="MCQ4079138.1"/>
    </source>
</evidence>
<dbReference type="InterPro" id="IPR036388">
    <property type="entry name" value="WH-like_DNA-bd_sf"/>
</dbReference>
<dbReference type="Gene3D" id="1.10.10.10">
    <property type="entry name" value="Winged helix-like DNA-binding domain superfamily/Winged helix DNA-binding domain"/>
    <property type="match status" value="1"/>
</dbReference>
<dbReference type="PROSITE" id="PS50995">
    <property type="entry name" value="HTH_MARR_2"/>
    <property type="match status" value="1"/>
</dbReference>
<keyword evidence="2" id="KW-0238">DNA-binding</keyword>
<evidence type="ECO:0000256" key="3">
    <source>
        <dbReference type="ARBA" id="ARBA00023163"/>
    </source>
</evidence>
<proteinExistence type="predicted"/>
<dbReference type="InterPro" id="IPR000835">
    <property type="entry name" value="HTH_MarR-typ"/>
</dbReference>
<dbReference type="SUPFAM" id="SSF46785">
    <property type="entry name" value="Winged helix' DNA-binding domain"/>
    <property type="match status" value="1"/>
</dbReference>
<evidence type="ECO:0000256" key="2">
    <source>
        <dbReference type="ARBA" id="ARBA00023125"/>
    </source>
</evidence>
<accession>A0ABT1PN85</accession>
<feature type="domain" description="HTH marR-type" evidence="5">
    <location>
        <begin position="34"/>
        <end position="168"/>
    </location>
</feature>
<reference evidence="6" key="1">
    <citation type="submission" date="2022-06" db="EMBL/GenBank/DDBJ databases">
        <title>Draft genome sequence of Streptomyces sp. RB6PN25 isolated from peat swamp forest in Thailand.</title>
        <authorList>
            <person name="Duangmal K."/>
            <person name="Klaysubun C."/>
        </authorList>
    </citation>
    <scope>NUCLEOTIDE SEQUENCE</scope>
    <source>
        <strain evidence="6">RB6PN25</strain>
    </source>
</reference>
<dbReference type="Pfam" id="PF01047">
    <property type="entry name" value="MarR"/>
    <property type="match status" value="1"/>
</dbReference>
<dbReference type="InterPro" id="IPR036390">
    <property type="entry name" value="WH_DNA-bd_sf"/>
</dbReference>
<protein>
    <submittedName>
        <fullName evidence="6">MarR family transcriptional regulator</fullName>
    </submittedName>
</protein>
<keyword evidence="1" id="KW-0805">Transcription regulation</keyword>
<organism evidence="6 7">
    <name type="scientific">Streptomyces humicola</name>
    <dbReference type="NCBI Taxonomy" id="2953240"/>
    <lineage>
        <taxon>Bacteria</taxon>
        <taxon>Bacillati</taxon>
        <taxon>Actinomycetota</taxon>
        <taxon>Actinomycetes</taxon>
        <taxon>Kitasatosporales</taxon>
        <taxon>Streptomycetaceae</taxon>
        <taxon>Streptomyces</taxon>
    </lineage>
</organism>
<dbReference type="PANTHER" id="PTHR42756">
    <property type="entry name" value="TRANSCRIPTIONAL REGULATOR, MARR"/>
    <property type="match status" value="1"/>
</dbReference>
<evidence type="ECO:0000256" key="1">
    <source>
        <dbReference type="ARBA" id="ARBA00023015"/>
    </source>
</evidence>
<name>A0ABT1PN85_9ACTN</name>
<feature type="region of interest" description="Disordered" evidence="4">
    <location>
        <begin position="1"/>
        <end position="25"/>
    </location>
</feature>
<dbReference type="SMART" id="SM00347">
    <property type="entry name" value="HTH_MARR"/>
    <property type="match status" value="1"/>
</dbReference>
<dbReference type="RefSeq" id="WP_255917992.1">
    <property type="nucleotide sequence ID" value="NZ_JANFNG010000001.1"/>
</dbReference>
<dbReference type="PROSITE" id="PS01117">
    <property type="entry name" value="HTH_MARR_1"/>
    <property type="match status" value="1"/>
</dbReference>
<comment type="caution">
    <text evidence="6">The sequence shown here is derived from an EMBL/GenBank/DDBJ whole genome shotgun (WGS) entry which is preliminary data.</text>
</comment>
<keyword evidence="7" id="KW-1185">Reference proteome</keyword>
<evidence type="ECO:0000313" key="7">
    <source>
        <dbReference type="Proteomes" id="UP001057702"/>
    </source>
</evidence>
<dbReference type="InterPro" id="IPR023187">
    <property type="entry name" value="Tscrpt_reg_MarR-type_CS"/>
</dbReference>
<keyword evidence="3" id="KW-0804">Transcription</keyword>
<gene>
    <name evidence="6" type="ORF">NGB36_00525</name>
</gene>
<dbReference type="EMBL" id="JANFNG010000001">
    <property type="protein sequence ID" value="MCQ4079138.1"/>
    <property type="molecule type" value="Genomic_DNA"/>
</dbReference>
<evidence type="ECO:0000259" key="5">
    <source>
        <dbReference type="PROSITE" id="PS50995"/>
    </source>
</evidence>